<dbReference type="Gene3D" id="1.20.120.1490">
    <property type="match status" value="1"/>
</dbReference>
<evidence type="ECO:0000313" key="4">
    <source>
        <dbReference type="Proteomes" id="UP001069090"/>
    </source>
</evidence>
<dbReference type="EMBL" id="JAPTGG010000009">
    <property type="protein sequence ID" value="MCZ0865818.1"/>
    <property type="molecule type" value="Genomic_DNA"/>
</dbReference>
<gene>
    <name evidence="3" type="ORF">O0V09_11425</name>
</gene>
<feature type="signal peptide" evidence="2">
    <location>
        <begin position="1"/>
        <end position="29"/>
    </location>
</feature>
<dbReference type="Proteomes" id="UP001069090">
    <property type="component" value="Unassembled WGS sequence"/>
</dbReference>
<sequence>MHYPIKVPKQLLAHSLCLVITMISMTACAASPDEKITPSQSPPSDPNSAPDGPSAAVQFDKIQQTLGQMNNTLNKARSDAPSAKVPVANAPAPKVANNAMEMTSDTPQSPSSMSKGKMMKSMPSNKTPAKRGMGMCKGMMCKKMMMGMSMMGEPPAPKATSLQARDPLPGYPNAPHLYHLGEADFFLDHAQHLALSPQQSASLSAIKNRWTAQEKDIDAQISQQEQALWQATATGQPDIVGIRNKVTDIEALNSQFRLAFITSVGKAVAVLTPEQVALLMQAEQSQ</sequence>
<name>A0A9J6RN93_9GAMM</name>
<accession>A0A9J6RN93</accession>
<dbReference type="AlphaFoldDB" id="A0A9J6RN93"/>
<evidence type="ECO:0000256" key="2">
    <source>
        <dbReference type="SAM" id="SignalP"/>
    </source>
</evidence>
<proteinExistence type="predicted"/>
<feature type="region of interest" description="Disordered" evidence="1">
    <location>
        <begin position="101"/>
        <end position="133"/>
    </location>
</feature>
<keyword evidence="2" id="KW-0732">Signal</keyword>
<dbReference type="PROSITE" id="PS51257">
    <property type="entry name" value="PROKAR_LIPOPROTEIN"/>
    <property type="match status" value="1"/>
</dbReference>
<feature type="region of interest" description="Disordered" evidence="1">
    <location>
        <begin position="33"/>
        <end position="55"/>
    </location>
</feature>
<dbReference type="RefSeq" id="WP_258331968.1">
    <property type="nucleotide sequence ID" value="NZ_JAPTGG010000009.1"/>
</dbReference>
<comment type="caution">
    <text evidence="3">The sequence shown here is derived from an EMBL/GenBank/DDBJ whole genome shotgun (WGS) entry which is preliminary data.</text>
</comment>
<reference evidence="3 4" key="1">
    <citation type="submission" date="2022-12" db="EMBL/GenBank/DDBJ databases">
        <title>Dasania phycosphaerae sp. nov., isolated from particulate material of the south coast of Korea.</title>
        <authorList>
            <person name="Jiang Y."/>
        </authorList>
    </citation>
    <scope>NUCLEOTIDE SEQUENCE [LARGE SCALE GENOMIC DNA]</scope>
    <source>
        <strain evidence="3 4">GY-19</strain>
    </source>
</reference>
<feature type="chain" id="PRO_5039933502" evidence="2">
    <location>
        <begin position="30"/>
        <end position="286"/>
    </location>
</feature>
<keyword evidence="4" id="KW-1185">Reference proteome</keyword>
<protein>
    <submittedName>
        <fullName evidence="3">Uncharacterized protein</fullName>
    </submittedName>
</protein>
<feature type="compositionally biased region" description="Low complexity" evidence="1">
    <location>
        <begin position="109"/>
        <end position="133"/>
    </location>
</feature>
<evidence type="ECO:0000256" key="1">
    <source>
        <dbReference type="SAM" id="MobiDB-lite"/>
    </source>
</evidence>
<organism evidence="3 4">
    <name type="scientific">Dasania phycosphaerae</name>
    <dbReference type="NCBI Taxonomy" id="2950436"/>
    <lineage>
        <taxon>Bacteria</taxon>
        <taxon>Pseudomonadati</taxon>
        <taxon>Pseudomonadota</taxon>
        <taxon>Gammaproteobacteria</taxon>
        <taxon>Cellvibrionales</taxon>
        <taxon>Spongiibacteraceae</taxon>
        <taxon>Dasania</taxon>
    </lineage>
</organism>
<evidence type="ECO:0000313" key="3">
    <source>
        <dbReference type="EMBL" id="MCZ0865818.1"/>
    </source>
</evidence>